<proteinExistence type="predicted"/>
<organism evidence="2 3">
    <name type="scientific">Chlorella sorokiniana</name>
    <name type="common">Freshwater green alga</name>
    <dbReference type="NCBI Taxonomy" id="3076"/>
    <lineage>
        <taxon>Eukaryota</taxon>
        <taxon>Viridiplantae</taxon>
        <taxon>Chlorophyta</taxon>
        <taxon>core chlorophytes</taxon>
        <taxon>Trebouxiophyceae</taxon>
        <taxon>Chlorellales</taxon>
        <taxon>Chlorellaceae</taxon>
        <taxon>Chlorella clade</taxon>
        <taxon>Chlorella</taxon>
    </lineage>
</organism>
<protein>
    <submittedName>
        <fullName evidence="2">Uncharacterized protein</fullName>
    </submittedName>
</protein>
<evidence type="ECO:0000256" key="1">
    <source>
        <dbReference type="SAM" id="MobiDB-lite"/>
    </source>
</evidence>
<reference evidence="2 3" key="1">
    <citation type="journal article" date="2018" name="Plant J.">
        <title>Genome sequences of Chlorella sorokiniana UTEX 1602 and Micractinium conductrix SAG 241.80: implications to maltose excretion by a green alga.</title>
        <authorList>
            <person name="Arriola M.B."/>
            <person name="Velmurugan N."/>
            <person name="Zhang Y."/>
            <person name="Plunkett M.H."/>
            <person name="Hondzo H."/>
            <person name="Barney B.M."/>
        </authorList>
    </citation>
    <scope>NUCLEOTIDE SEQUENCE [LARGE SCALE GENOMIC DNA]</scope>
    <source>
        <strain evidence="3">UTEX 1602</strain>
    </source>
</reference>
<dbReference type="EMBL" id="LHPG02000001">
    <property type="protein sequence ID" value="PRW61039.1"/>
    <property type="molecule type" value="Genomic_DNA"/>
</dbReference>
<keyword evidence="3" id="KW-1185">Reference proteome</keyword>
<gene>
    <name evidence="2" type="ORF">C2E21_0196</name>
</gene>
<comment type="caution">
    <text evidence="2">The sequence shown here is derived from an EMBL/GenBank/DDBJ whole genome shotgun (WGS) entry which is preliminary data.</text>
</comment>
<evidence type="ECO:0000313" key="3">
    <source>
        <dbReference type="Proteomes" id="UP000239899"/>
    </source>
</evidence>
<sequence length="511" mass="57349">MPNTRETVIWREVLPEACCEAVQADAAALAECPNYWVPRDVVEGREPAITAAEQIVQQLYRRLVAARLAPHADAFLGAEYWCQIYERGRGLGFHYDKDEHAMKEEGRMVNPLFSSVYYVTGSSEEGSLRQAPTLLCDQWYNHEEQCSEPEYPAWSSFVFPRRNQYCLFGGCQAHGVLEAMPQEPGIEDQPPRIAFLVNWWATHPKSVLRATADDLAAGRVAPATDVLALDDTDTSSRASEPRRVQIVCLDAPALQEGELLPIDELLEQQGVRLSGEGAADALTIRHPGLTLFPLDDQCVDAAGPQLQVMAALMLQEVEESGKNDPEVLARRRKEQEELDAAVTHMLEHNPGRVPSWDARRIMQMDWFCLRNGKRCVMWDDQDVGFFLMLNWDWLRNQPSEPSSPDQLIQPGWWANLRQLLRPPLLDPEQPAERLASWIDKHTMRVHAGLLDKLHLLRLDESTQQLVLDDPYWQQLQVVARQDAEEQPAAAGPAAGQAAGSAEAAAEGTQTQ</sequence>
<dbReference type="Proteomes" id="UP000239899">
    <property type="component" value="Unassembled WGS sequence"/>
</dbReference>
<evidence type="ECO:0000313" key="2">
    <source>
        <dbReference type="EMBL" id="PRW61039.1"/>
    </source>
</evidence>
<accession>A0A2P6U407</accession>
<dbReference type="OrthoDB" id="46846at2759"/>
<name>A0A2P6U407_CHLSO</name>
<feature type="region of interest" description="Disordered" evidence="1">
    <location>
        <begin position="481"/>
        <end position="511"/>
    </location>
</feature>
<feature type="compositionally biased region" description="Low complexity" evidence="1">
    <location>
        <begin position="486"/>
        <end position="511"/>
    </location>
</feature>
<dbReference type="AlphaFoldDB" id="A0A2P6U407"/>